<protein>
    <submittedName>
        <fullName evidence="3">Uncharacterized protein</fullName>
    </submittedName>
</protein>
<keyword evidence="4" id="KW-1185">Reference proteome</keyword>
<evidence type="ECO:0000256" key="2">
    <source>
        <dbReference type="SAM" id="Phobius"/>
    </source>
</evidence>
<feature type="compositionally biased region" description="Basic residues" evidence="1">
    <location>
        <begin position="131"/>
        <end position="141"/>
    </location>
</feature>
<sequence length="141" mass="15572">MNTVKASEPKIRLFDWQKSLTIILDHPVQTSLFIITFAFLLLVEPPVLVSLLLLSTLLYFIFALGESVSRVEDPAESSSVLTEEQAPSTDPAIAESFEAPSTGTGEAGRRPPRRTAQRGNDPQNAQANRQQPRRRASKTPK</sequence>
<feature type="region of interest" description="Disordered" evidence="1">
    <location>
        <begin position="73"/>
        <end position="141"/>
    </location>
</feature>
<keyword evidence="2" id="KW-0812">Transmembrane</keyword>
<feature type="compositionally biased region" description="Polar residues" evidence="1">
    <location>
        <begin position="76"/>
        <end position="88"/>
    </location>
</feature>
<accession>A0A250KPT3</accession>
<dbReference type="RefSeq" id="WP_119629141.1">
    <property type="nucleotide sequence ID" value="NZ_AP017928.1"/>
</dbReference>
<dbReference type="KEGG" id="mmai:sS8_1588"/>
<reference evidence="3 4" key="1">
    <citation type="submission" date="2016-12" db="EMBL/GenBank/DDBJ databases">
        <title>Genome sequencing of Methylocaldum marinum.</title>
        <authorList>
            <person name="Takeuchi M."/>
            <person name="Kamagata Y."/>
            <person name="Hiraoka S."/>
            <person name="Oshima K."/>
            <person name="Hattori M."/>
            <person name="Iwasaki W."/>
        </authorList>
    </citation>
    <scope>NUCLEOTIDE SEQUENCE [LARGE SCALE GENOMIC DNA]</scope>
    <source>
        <strain evidence="3 4">S8</strain>
    </source>
</reference>
<dbReference type="EMBL" id="AP017928">
    <property type="protein sequence ID" value="BBA33546.1"/>
    <property type="molecule type" value="Genomic_DNA"/>
</dbReference>
<gene>
    <name evidence="3" type="ORF">sS8_1588</name>
</gene>
<feature type="transmembrane region" description="Helical" evidence="2">
    <location>
        <begin position="47"/>
        <end position="65"/>
    </location>
</feature>
<proteinExistence type="predicted"/>
<feature type="transmembrane region" description="Helical" evidence="2">
    <location>
        <begin position="20"/>
        <end position="41"/>
    </location>
</feature>
<evidence type="ECO:0000256" key="1">
    <source>
        <dbReference type="SAM" id="MobiDB-lite"/>
    </source>
</evidence>
<dbReference type="Proteomes" id="UP000266313">
    <property type="component" value="Chromosome"/>
</dbReference>
<organism evidence="3 4">
    <name type="scientific">Methylocaldum marinum</name>
    <dbReference type="NCBI Taxonomy" id="1432792"/>
    <lineage>
        <taxon>Bacteria</taxon>
        <taxon>Pseudomonadati</taxon>
        <taxon>Pseudomonadota</taxon>
        <taxon>Gammaproteobacteria</taxon>
        <taxon>Methylococcales</taxon>
        <taxon>Methylococcaceae</taxon>
        <taxon>Methylocaldum</taxon>
    </lineage>
</organism>
<keyword evidence="2" id="KW-0472">Membrane</keyword>
<evidence type="ECO:0000313" key="3">
    <source>
        <dbReference type="EMBL" id="BBA33546.1"/>
    </source>
</evidence>
<name>A0A250KPT3_9GAMM</name>
<evidence type="ECO:0000313" key="4">
    <source>
        <dbReference type="Proteomes" id="UP000266313"/>
    </source>
</evidence>
<dbReference type="AlphaFoldDB" id="A0A250KPT3"/>
<keyword evidence="2" id="KW-1133">Transmembrane helix</keyword>
<dbReference type="OrthoDB" id="9989816at2"/>